<dbReference type="PANTHER" id="PTHR13887:SF54">
    <property type="entry name" value="DSBA FAMILY PROTEIN"/>
    <property type="match status" value="1"/>
</dbReference>
<accession>A0AB34QW17</accession>
<dbReference type="Pfam" id="PF13743">
    <property type="entry name" value="Thioredoxin_5"/>
    <property type="match status" value="1"/>
</dbReference>
<dbReference type="SUPFAM" id="SSF52833">
    <property type="entry name" value="Thioredoxin-like"/>
    <property type="match status" value="1"/>
</dbReference>
<dbReference type="RefSeq" id="WP_044141371.1">
    <property type="nucleotide sequence ID" value="NZ_JAKRQF010000024.1"/>
</dbReference>
<reference evidence="1 2" key="1">
    <citation type="submission" date="2014-12" db="EMBL/GenBank/DDBJ databases">
        <title>Draft Genome Sequences of Five Spore-Forming Food Isolates of Bacillus pumilus.</title>
        <authorList>
            <person name="de Jong A."/>
            <person name="van Heel A.J."/>
            <person name="Montalban-Lopez M."/>
            <person name="Krawczyk A.O."/>
            <person name="Berendsen E.M."/>
            <person name="Wells-Bennik M."/>
            <person name="Kuipers O.P."/>
        </authorList>
    </citation>
    <scope>NUCLEOTIDE SEQUENCE [LARGE SCALE GENOMIC DNA]</scope>
    <source>
        <strain evidence="1 2">B4127</strain>
    </source>
</reference>
<protein>
    <recommendedName>
        <fullName evidence="3">Dithiol-disulfide isomerase</fullName>
    </recommendedName>
</protein>
<dbReference type="Gene3D" id="3.40.30.10">
    <property type="entry name" value="Glutaredoxin"/>
    <property type="match status" value="1"/>
</dbReference>
<evidence type="ECO:0000313" key="2">
    <source>
        <dbReference type="Proteomes" id="UP000031978"/>
    </source>
</evidence>
<dbReference type="Gene3D" id="1.10.472.60">
    <property type="entry name" value="putative protein disulfide isomerase domain"/>
    <property type="match status" value="1"/>
</dbReference>
<evidence type="ECO:0000313" key="1">
    <source>
        <dbReference type="EMBL" id="KIL14074.1"/>
    </source>
</evidence>
<dbReference type="AlphaFoldDB" id="A0AB34QW17"/>
<dbReference type="Proteomes" id="UP000031978">
    <property type="component" value="Unassembled WGS sequence"/>
</dbReference>
<dbReference type="EMBL" id="JXCL01000037">
    <property type="protein sequence ID" value="KIL14074.1"/>
    <property type="molecule type" value="Genomic_DNA"/>
</dbReference>
<name>A0AB34QW17_BACPU</name>
<sequence length="308" mass="34940">MKNNDMFCDLETGVCGVGEEEDIQVIDFHQPKKSITLYYVTDPICSHCWAIEPVLRRFKEQYGHYFHFQTVLGGLLEKWYDGPIDPANGIYKPADVAGHWKEVGEHSRMPIDGSLMIDNPVQSSYPSSRVFKVIQKHHGDEQAYTFLRRAREALFAFNQNISDITVLIDIVNNLGLSGDVILHEAELPSGQDLLNQDFALVRDLGARGFPTIIFVNEENKGVKISGGRPLDVYVDGLKQALNTVELQPKKLPAVSALLEKEKLLFSKEIEVMYDIDQSDARSFMEKEFSHESFQMKEVLGEQYFTTST</sequence>
<dbReference type="PANTHER" id="PTHR13887">
    <property type="entry name" value="GLUTATHIONE S-TRANSFERASE KAPPA"/>
    <property type="match status" value="1"/>
</dbReference>
<proteinExistence type="predicted"/>
<dbReference type="CDD" id="cd03025">
    <property type="entry name" value="DsbA_FrnE_like"/>
    <property type="match status" value="1"/>
</dbReference>
<gene>
    <name evidence="1" type="ORF">B4127_2033</name>
</gene>
<comment type="caution">
    <text evidence="1">The sequence shown here is derived from an EMBL/GenBank/DDBJ whole genome shotgun (WGS) entry which is preliminary data.</text>
</comment>
<evidence type="ECO:0008006" key="3">
    <source>
        <dbReference type="Google" id="ProtNLM"/>
    </source>
</evidence>
<organism evidence="1 2">
    <name type="scientific">Bacillus pumilus</name>
    <name type="common">Bacillus mesentericus</name>
    <dbReference type="NCBI Taxonomy" id="1408"/>
    <lineage>
        <taxon>Bacteria</taxon>
        <taxon>Bacillati</taxon>
        <taxon>Bacillota</taxon>
        <taxon>Bacilli</taxon>
        <taxon>Bacillales</taxon>
        <taxon>Bacillaceae</taxon>
        <taxon>Bacillus</taxon>
    </lineage>
</organism>
<dbReference type="InterPro" id="IPR036249">
    <property type="entry name" value="Thioredoxin-like_sf"/>
</dbReference>